<protein>
    <submittedName>
        <fullName evidence="2">Uncharacterized protein</fullName>
    </submittedName>
</protein>
<feature type="region of interest" description="Disordered" evidence="1">
    <location>
        <begin position="1"/>
        <end position="22"/>
    </location>
</feature>
<dbReference type="AlphaFoldDB" id="K6YFC9"/>
<dbReference type="Proteomes" id="UP000006334">
    <property type="component" value="Unassembled WGS sequence"/>
</dbReference>
<proteinExistence type="predicted"/>
<sequence>MHELRMRMRKAMSEWENTPDQHQTADTICHLIEGFTALKS</sequence>
<evidence type="ECO:0000256" key="1">
    <source>
        <dbReference type="SAM" id="MobiDB-lite"/>
    </source>
</evidence>
<name>K6YFC9_9ALTE</name>
<comment type="caution">
    <text evidence="2">The sequence shown here is derived from an EMBL/GenBank/DDBJ whole genome shotgun (WGS) entry which is preliminary data.</text>
</comment>
<dbReference type="STRING" id="1127673.GLIP_4231"/>
<gene>
    <name evidence="2" type="ORF">GLIP_4231</name>
</gene>
<organism evidence="2 3">
    <name type="scientific">Aliiglaciecola lipolytica E3</name>
    <dbReference type="NCBI Taxonomy" id="1127673"/>
    <lineage>
        <taxon>Bacteria</taxon>
        <taxon>Pseudomonadati</taxon>
        <taxon>Pseudomonadota</taxon>
        <taxon>Gammaproteobacteria</taxon>
        <taxon>Alteromonadales</taxon>
        <taxon>Alteromonadaceae</taxon>
        <taxon>Aliiglaciecola</taxon>
    </lineage>
</organism>
<reference evidence="2 3" key="1">
    <citation type="journal article" date="2017" name="Antonie Van Leeuwenhoek">
        <title>Rhizobium rhizosphaerae sp. nov., a novel species isolated from rice rhizosphere.</title>
        <authorList>
            <person name="Zhao J.J."/>
            <person name="Zhang J."/>
            <person name="Zhang R.J."/>
            <person name="Zhang C.W."/>
            <person name="Yin H.Q."/>
            <person name="Zhang X.X."/>
        </authorList>
    </citation>
    <scope>NUCLEOTIDE SEQUENCE [LARGE SCALE GENOMIC DNA]</scope>
    <source>
        <strain evidence="2 3">E3</strain>
    </source>
</reference>
<evidence type="ECO:0000313" key="3">
    <source>
        <dbReference type="Proteomes" id="UP000006334"/>
    </source>
</evidence>
<accession>K6YFC9</accession>
<evidence type="ECO:0000313" key="2">
    <source>
        <dbReference type="EMBL" id="GAC16842.1"/>
    </source>
</evidence>
<keyword evidence="3" id="KW-1185">Reference proteome</keyword>
<dbReference type="EMBL" id="BAEN01000076">
    <property type="protein sequence ID" value="GAC16842.1"/>
    <property type="molecule type" value="Genomic_DNA"/>
</dbReference>